<evidence type="ECO:0008006" key="3">
    <source>
        <dbReference type="Google" id="ProtNLM"/>
    </source>
</evidence>
<sequence length="132" mass="15472">MLKTTVDPQGNIFTLNPNYNMRDRRDILYDLIHFHGRLNDILKEISQFTWDAETPVITMTDSDFRTVLEKCIEDIISVRDIEEWANALECRDDIEFADKKIHDAIFDLANPEINGVITKKGLYEIIRSLELR</sequence>
<organism evidence="1 2">
    <name type="scientific">Mucilaginibacter panaciglaebae</name>
    <dbReference type="NCBI Taxonomy" id="502331"/>
    <lineage>
        <taxon>Bacteria</taxon>
        <taxon>Pseudomonadati</taxon>
        <taxon>Bacteroidota</taxon>
        <taxon>Sphingobacteriia</taxon>
        <taxon>Sphingobacteriales</taxon>
        <taxon>Sphingobacteriaceae</taxon>
        <taxon>Mucilaginibacter</taxon>
    </lineage>
</organism>
<keyword evidence="2" id="KW-1185">Reference proteome</keyword>
<evidence type="ECO:0000313" key="1">
    <source>
        <dbReference type="EMBL" id="GAA4099803.1"/>
    </source>
</evidence>
<comment type="caution">
    <text evidence="1">The sequence shown here is derived from an EMBL/GenBank/DDBJ whole genome shotgun (WGS) entry which is preliminary data.</text>
</comment>
<name>A0ABP7WZB0_9SPHI</name>
<accession>A0ABP7WZB0</accession>
<dbReference type="EMBL" id="BAABCV010000009">
    <property type="protein sequence ID" value="GAA4099803.1"/>
    <property type="molecule type" value="Genomic_DNA"/>
</dbReference>
<gene>
    <name evidence="1" type="ORF">GCM10022392_25220</name>
</gene>
<reference evidence="2" key="1">
    <citation type="journal article" date="2019" name="Int. J. Syst. Evol. Microbiol.">
        <title>The Global Catalogue of Microorganisms (GCM) 10K type strain sequencing project: providing services to taxonomists for standard genome sequencing and annotation.</title>
        <authorList>
            <consortium name="The Broad Institute Genomics Platform"/>
            <consortium name="The Broad Institute Genome Sequencing Center for Infectious Disease"/>
            <person name="Wu L."/>
            <person name="Ma J."/>
        </authorList>
    </citation>
    <scope>NUCLEOTIDE SEQUENCE [LARGE SCALE GENOMIC DNA]</scope>
    <source>
        <strain evidence="2">JCM 17085</strain>
    </source>
</reference>
<evidence type="ECO:0000313" key="2">
    <source>
        <dbReference type="Proteomes" id="UP001500841"/>
    </source>
</evidence>
<dbReference type="Proteomes" id="UP001500841">
    <property type="component" value="Unassembled WGS sequence"/>
</dbReference>
<proteinExistence type="predicted"/>
<protein>
    <recommendedName>
        <fullName evidence="3">FCD domain-containing protein</fullName>
    </recommendedName>
</protein>